<feature type="domain" description="COI1 F-box" evidence="2">
    <location>
        <begin position="31"/>
        <end position="56"/>
    </location>
</feature>
<evidence type="ECO:0000313" key="4">
    <source>
        <dbReference type="Proteomes" id="UP000238479"/>
    </source>
</evidence>
<organism evidence="3 4">
    <name type="scientific">Rosa chinensis</name>
    <name type="common">China rose</name>
    <dbReference type="NCBI Taxonomy" id="74649"/>
    <lineage>
        <taxon>Eukaryota</taxon>
        <taxon>Viridiplantae</taxon>
        <taxon>Streptophyta</taxon>
        <taxon>Embryophyta</taxon>
        <taxon>Tracheophyta</taxon>
        <taxon>Spermatophyta</taxon>
        <taxon>Magnoliopsida</taxon>
        <taxon>eudicotyledons</taxon>
        <taxon>Gunneridae</taxon>
        <taxon>Pentapetalae</taxon>
        <taxon>rosids</taxon>
        <taxon>fabids</taxon>
        <taxon>Rosales</taxon>
        <taxon>Rosaceae</taxon>
        <taxon>Rosoideae</taxon>
        <taxon>Rosoideae incertae sedis</taxon>
        <taxon>Rosa</taxon>
    </lineage>
</organism>
<dbReference type="EMBL" id="PDCK01000044">
    <property type="protein sequence ID" value="PRQ27602.1"/>
    <property type="molecule type" value="Genomic_DNA"/>
</dbReference>
<dbReference type="Proteomes" id="UP000238479">
    <property type="component" value="Chromosome 6"/>
</dbReference>
<accession>A0A2P6Q0A0</accession>
<name>A0A2P6Q0A0_ROSCH</name>
<evidence type="ECO:0000259" key="2">
    <source>
        <dbReference type="Pfam" id="PF18511"/>
    </source>
</evidence>
<dbReference type="InterPro" id="IPR041567">
    <property type="entry name" value="COI1_F-box"/>
</dbReference>
<evidence type="ECO:0000313" key="3">
    <source>
        <dbReference type="EMBL" id="PRQ27602.1"/>
    </source>
</evidence>
<proteinExistence type="predicted"/>
<dbReference type="AlphaFoldDB" id="A0A2P6Q0A0"/>
<dbReference type="Gramene" id="PRQ27602">
    <property type="protein sequence ID" value="PRQ27602"/>
    <property type="gene ID" value="RchiOBHm_Chr6g0307011"/>
</dbReference>
<gene>
    <name evidence="3" type="ORF">RchiOBHm_Chr6g0307011</name>
</gene>
<keyword evidence="4" id="KW-1185">Reference proteome</keyword>
<dbReference type="Gene3D" id="1.20.1280.50">
    <property type="match status" value="1"/>
</dbReference>
<comment type="caution">
    <text evidence="3">The sequence shown here is derived from an EMBL/GenBank/DDBJ whole genome shotgun (WGS) entry which is preliminary data.</text>
</comment>
<sequence>MAKFHGHDGGSKLLTTPTPGEDEPALMVNKVSDPADRKSFSEVCKLWYKVESLNRSSLRLLGPNFPRQVLPRFPNLVKFETSHSITDDDLEFLGQT</sequence>
<reference evidence="3 4" key="1">
    <citation type="journal article" date="2018" name="Nat. Genet.">
        <title>The Rosa genome provides new insights in the design of modern roses.</title>
        <authorList>
            <person name="Bendahmane M."/>
        </authorList>
    </citation>
    <scope>NUCLEOTIDE SEQUENCE [LARGE SCALE GENOMIC DNA]</scope>
    <source>
        <strain evidence="4">cv. Old Blush</strain>
    </source>
</reference>
<dbReference type="Pfam" id="PF18511">
    <property type="entry name" value="F-box_5"/>
    <property type="match status" value="1"/>
</dbReference>
<evidence type="ECO:0000256" key="1">
    <source>
        <dbReference type="SAM" id="MobiDB-lite"/>
    </source>
</evidence>
<feature type="region of interest" description="Disordered" evidence="1">
    <location>
        <begin position="1"/>
        <end position="26"/>
    </location>
</feature>
<protein>
    <recommendedName>
        <fullName evidence="2">COI1 F-box domain-containing protein</fullName>
    </recommendedName>
</protein>
<feature type="compositionally biased region" description="Basic and acidic residues" evidence="1">
    <location>
        <begin position="1"/>
        <end position="10"/>
    </location>
</feature>